<proteinExistence type="predicted"/>
<evidence type="ECO:0000256" key="3">
    <source>
        <dbReference type="ARBA" id="ARBA00022989"/>
    </source>
</evidence>
<evidence type="ECO:0000256" key="1">
    <source>
        <dbReference type="ARBA" id="ARBA00004127"/>
    </source>
</evidence>
<dbReference type="Proteomes" id="UP000217083">
    <property type="component" value="Unassembled WGS sequence"/>
</dbReference>
<evidence type="ECO:0000313" key="7">
    <source>
        <dbReference type="EMBL" id="OZM56485.1"/>
    </source>
</evidence>
<comment type="caution">
    <text evidence="7">The sequence shown here is derived from an EMBL/GenBank/DDBJ whole genome shotgun (WGS) entry which is preliminary data.</text>
</comment>
<keyword evidence="7" id="KW-0808">Transferase</keyword>
<gene>
    <name evidence="7" type="ORF">CIB95_11965</name>
</gene>
<dbReference type="GO" id="GO:0032259">
    <property type="term" value="P:methylation"/>
    <property type="evidence" value="ECO:0007669"/>
    <property type="project" value="UniProtKB-KW"/>
</dbReference>
<name>A0A263BS08_9BACI</name>
<sequence>MADKEKYEHGMKKYESKAKQYIDDKDKTEGLLKKALSKAKTRQSSLADVWEKLHLLLELVQAWKKGDYKEIPRKTIVTVIATILYFVSPLDLVPDFIAGLGIFDDAAVIAFAVKQISTDLDKFKLWQQKNSENIETE</sequence>
<keyword evidence="4" id="KW-0472">Membrane</keyword>
<dbReference type="Pfam" id="PF06803">
    <property type="entry name" value="DUF1232"/>
    <property type="match status" value="1"/>
</dbReference>
<evidence type="ECO:0000259" key="6">
    <source>
        <dbReference type="Pfam" id="PF06803"/>
    </source>
</evidence>
<protein>
    <submittedName>
        <fullName evidence="7">Methyltransferase type 11</fullName>
    </submittedName>
</protein>
<evidence type="ECO:0000256" key="2">
    <source>
        <dbReference type="ARBA" id="ARBA00022692"/>
    </source>
</evidence>
<dbReference type="EMBL" id="NPIA01000006">
    <property type="protein sequence ID" value="OZM56485.1"/>
    <property type="molecule type" value="Genomic_DNA"/>
</dbReference>
<evidence type="ECO:0000256" key="4">
    <source>
        <dbReference type="ARBA" id="ARBA00023136"/>
    </source>
</evidence>
<reference evidence="7 8" key="2">
    <citation type="submission" date="2017-09" db="EMBL/GenBank/DDBJ databases">
        <title>Bacillus patelloidae sp. nov., isolated from the intestinal tract of a marine limpet.</title>
        <authorList>
            <person name="Liu R."/>
            <person name="Dong C."/>
            <person name="Shao Z."/>
        </authorList>
    </citation>
    <scope>NUCLEOTIDE SEQUENCE [LARGE SCALE GENOMIC DNA]</scope>
    <source>
        <strain evidence="7 8">SA5d-4</strain>
    </source>
</reference>
<dbReference type="GO" id="GO:0012505">
    <property type="term" value="C:endomembrane system"/>
    <property type="evidence" value="ECO:0007669"/>
    <property type="project" value="UniProtKB-SubCell"/>
</dbReference>
<keyword evidence="8" id="KW-1185">Reference proteome</keyword>
<organism evidence="7 8">
    <name type="scientific">Lottiidibacillus patelloidae</name>
    <dbReference type="NCBI Taxonomy" id="2670334"/>
    <lineage>
        <taxon>Bacteria</taxon>
        <taxon>Bacillati</taxon>
        <taxon>Bacillota</taxon>
        <taxon>Bacilli</taxon>
        <taxon>Bacillales</taxon>
        <taxon>Bacillaceae</taxon>
        <taxon>Lottiidibacillus</taxon>
    </lineage>
</organism>
<feature type="coiled-coil region" evidence="5">
    <location>
        <begin position="4"/>
        <end position="31"/>
    </location>
</feature>
<comment type="subcellular location">
    <subcellularLocation>
        <location evidence="1">Endomembrane system</location>
        <topology evidence="1">Multi-pass membrane protein</topology>
    </subcellularLocation>
</comment>
<feature type="domain" description="DUF1232" evidence="6">
    <location>
        <begin position="76"/>
        <end position="111"/>
    </location>
</feature>
<evidence type="ECO:0000313" key="8">
    <source>
        <dbReference type="Proteomes" id="UP000217083"/>
    </source>
</evidence>
<evidence type="ECO:0000256" key="5">
    <source>
        <dbReference type="SAM" id="Coils"/>
    </source>
</evidence>
<keyword evidence="5" id="KW-0175">Coiled coil</keyword>
<keyword evidence="2" id="KW-0812">Transmembrane</keyword>
<keyword evidence="7" id="KW-0489">Methyltransferase</keyword>
<dbReference type="GO" id="GO:0008168">
    <property type="term" value="F:methyltransferase activity"/>
    <property type="evidence" value="ECO:0007669"/>
    <property type="project" value="UniProtKB-KW"/>
</dbReference>
<reference evidence="8" key="1">
    <citation type="submission" date="2017-08" db="EMBL/GenBank/DDBJ databases">
        <authorList>
            <person name="Huang Z."/>
        </authorList>
    </citation>
    <scope>NUCLEOTIDE SEQUENCE [LARGE SCALE GENOMIC DNA]</scope>
    <source>
        <strain evidence="8">SA5d-4</strain>
    </source>
</reference>
<accession>A0A263BS08</accession>
<keyword evidence="3" id="KW-1133">Transmembrane helix</keyword>
<dbReference type="AlphaFoldDB" id="A0A263BS08"/>
<dbReference type="InterPro" id="IPR010652">
    <property type="entry name" value="DUF1232"/>
</dbReference>
<dbReference type="RefSeq" id="WP_094925488.1">
    <property type="nucleotide sequence ID" value="NZ_NPIA01000006.1"/>
</dbReference>